<sequence>MWKLRQNLTISTTTKRLHRQLMLALIIQTLIPCFTNFFPCVLGWYSPILEVDIGKHASVAVITTAAFPIIDPIAVILLLPNYRRRIFKTSLLPRSDSNTMF</sequence>
<evidence type="ECO:0000256" key="1">
    <source>
        <dbReference type="SAM" id="Phobius"/>
    </source>
</evidence>
<name>A0A9P1IVG3_9PELO</name>
<evidence type="ECO:0000313" key="3">
    <source>
        <dbReference type="Proteomes" id="UP001152747"/>
    </source>
</evidence>
<evidence type="ECO:0000313" key="2">
    <source>
        <dbReference type="EMBL" id="CAI5451905.1"/>
    </source>
</evidence>
<feature type="transmembrane region" description="Helical" evidence="1">
    <location>
        <begin position="57"/>
        <end position="79"/>
    </location>
</feature>
<keyword evidence="1" id="KW-0472">Membrane</keyword>
<dbReference type="InterPro" id="IPR019423">
    <property type="entry name" value="7TM_GPCR_serpentine_rcpt_Srj"/>
</dbReference>
<dbReference type="PANTHER" id="PTHR45907">
    <property type="entry name" value="SERPENTINE RECEPTOR, CLASS J"/>
    <property type="match status" value="1"/>
</dbReference>
<keyword evidence="1" id="KW-0812">Transmembrane</keyword>
<organism evidence="2 3">
    <name type="scientific">Caenorhabditis angaria</name>
    <dbReference type="NCBI Taxonomy" id="860376"/>
    <lineage>
        <taxon>Eukaryota</taxon>
        <taxon>Metazoa</taxon>
        <taxon>Ecdysozoa</taxon>
        <taxon>Nematoda</taxon>
        <taxon>Chromadorea</taxon>
        <taxon>Rhabditida</taxon>
        <taxon>Rhabditina</taxon>
        <taxon>Rhabditomorpha</taxon>
        <taxon>Rhabditoidea</taxon>
        <taxon>Rhabditidae</taxon>
        <taxon>Peloderinae</taxon>
        <taxon>Caenorhabditis</taxon>
    </lineage>
</organism>
<dbReference type="Proteomes" id="UP001152747">
    <property type="component" value="Unassembled WGS sequence"/>
</dbReference>
<comment type="caution">
    <text evidence="2">The sequence shown here is derived from an EMBL/GenBank/DDBJ whole genome shotgun (WGS) entry which is preliminary data.</text>
</comment>
<dbReference type="EMBL" id="CANHGI010000005">
    <property type="protein sequence ID" value="CAI5451905.1"/>
    <property type="molecule type" value="Genomic_DNA"/>
</dbReference>
<gene>
    <name evidence="2" type="ORF">CAMP_LOCUS14542</name>
</gene>
<keyword evidence="3" id="KW-1185">Reference proteome</keyword>
<evidence type="ECO:0008006" key="4">
    <source>
        <dbReference type="Google" id="ProtNLM"/>
    </source>
</evidence>
<dbReference type="SUPFAM" id="SSF81321">
    <property type="entry name" value="Family A G protein-coupled receptor-like"/>
    <property type="match status" value="1"/>
</dbReference>
<dbReference type="OrthoDB" id="5870584at2759"/>
<proteinExistence type="predicted"/>
<dbReference type="AlphaFoldDB" id="A0A9P1IVG3"/>
<keyword evidence="1" id="KW-1133">Transmembrane helix</keyword>
<protein>
    <recommendedName>
        <fullName evidence="4">7TM GPCR serpentine receptor class x (Srx) domain-containing protein</fullName>
    </recommendedName>
</protein>
<accession>A0A9P1IVG3</accession>
<dbReference type="Pfam" id="PF10319">
    <property type="entry name" value="7TM_GPCR_Srj"/>
    <property type="match status" value="1"/>
</dbReference>
<dbReference type="PANTHER" id="PTHR45907:SF16">
    <property type="entry name" value="SERPENTINE RECEPTOR, CLASS J"/>
    <property type="match status" value="1"/>
</dbReference>
<feature type="transmembrane region" description="Helical" evidence="1">
    <location>
        <begin position="21"/>
        <end position="45"/>
    </location>
</feature>
<reference evidence="2" key="1">
    <citation type="submission" date="2022-11" db="EMBL/GenBank/DDBJ databases">
        <authorList>
            <person name="Kikuchi T."/>
        </authorList>
    </citation>
    <scope>NUCLEOTIDE SEQUENCE</scope>
    <source>
        <strain evidence="2">PS1010</strain>
    </source>
</reference>